<feature type="domain" description="Cytidyltransferase-like" evidence="10">
    <location>
        <begin position="13"/>
        <end position="142"/>
    </location>
</feature>
<keyword evidence="5 9" id="KW-0067">ATP-binding</keyword>
<dbReference type="PANTHER" id="PTHR21342:SF1">
    <property type="entry name" value="PHOSPHOPANTETHEINE ADENYLYLTRANSFERASE"/>
    <property type="match status" value="1"/>
</dbReference>
<dbReference type="GO" id="GO:0004595">
    <property type="term" value="F:pantetheine-phosphate adenylyltransferase activity"/>
    <property type="evidence" value="ECO:0007669"/>
    <property type="project" value="UniProtKB-UniRule"/>
</dbReference>
<dbReference type="NCBIfam" id="TIGR00125">
    <property type="entry name" value="cyt_tran_rel"/>
    <property type="match status" value="1"/>
</dbReference>
<dbReference type="SUPFAM" id="SSF52374">
    <property type="entry name" value="Nucleotidylyl transferase"/>
    <property type="match status" value="1"/>
</dbReference>
<evidence type="ECO:0000256" key="4">
    <source>
        <dbReference type="ARBA" id="ARBA00022741"/>
    </source>
</evidence>
<evidence type="ECO:0000256" key="3">
    <source>
        <dbReference type="ARBA" id="ARBA00022695"/>
    </source>
</evidence>
<dbReference type="PANTHER" id="PTHR21342">
    <property type="entry name" value="PHOSPHOPANTETHEINE ADENYLYLTRANSFERASE"/>
    <property type="match status" value="1"/>
</dbReference>
<keyword evidence="6 9" id="KW-0460">Magnesium</keyword>
<dbReference type="GO" id="GO:0005737">
    <property type="term" value="C:cytoplasm"/>
    <property type="evidence" value="ECO:0007669"/>
    <property type="project" value="UniProtKB-SubCell"/>
</dbReference>
<accession>A0A7X0H8G5</accession>
<dbReference type="EMBL" id="JACHGY010000001">
    <property type="protein sequence ID" value="MBB6431217.1"/>
    <property type="molecule type" value="Genomic_DNA"/>
</dbReference>
<comment type="subcellular location">
    <subcellularLocation>
        <location evidence="9">Cytoplasm</location>
    </subcellularLocation>
</comment>
<keyword evidence="12" id="KW-1185">Reference proteome</keyword>
<keyword evidence="7 9" id="KW-0173">Coenzyme A biosynthesis</keyword>
<evidence type="ECO:0000313" key="11">
    <source>
        <dbReference type="EMBL" id="MBB6431217.1"/>
    </source>
</evidence>
<comment type="pathway">
    <text evidence="9">Cofactor biosynthesis; coenzyme A biosynthesis; CoA from (R)-pantothenate: step 4/5.</text>
</comment>
<evidence type="ECO:0000256" key="1">
    <source>
        <dbReference type="ARBA" id="ARBA00022490"/>
    </source>
</evidence>
<reference evidence="11 12" key="1">
    <citation type="submission" date="2020-08" db="EMBL/GenBank/DDBJ databases">
        <title>Genomic Encyclopedia of Type Strains, Phase IV (KMG-IV): sequencing the most valuable type-strain genomes for metagenomic binning, comparative biology and taxonomic classification.</title>
        <authorList>
            <person name="Goeker M."/>
        </authorList>
    </citation>
    <scope>NUCLEOTIDE SEQUENCE [LARGE SCALE GENOMIC DNA]</scope>
    <source>
        <strain evidence="11 12">DSM 103725</strain>
    </source>
</reference>
<dbReference type="PRINTS" id="PR01020">
    <property type="entry name" value="LPSBIOSNTHSS"/>
</dbReference>
<dbReference type="InterPro" id="IPR004821">
    <property type="entry name" value="Cyt_trans-like"/>
</dbReference>
<organism evidence="11 12">
    <name type="scientific">Algisphaera agarilytica</name>
    <dbReference type="NCBI Taxonomy" id="1385975"/>
    <lineage>
        <taxon>Bacteria</taxon>
        <taxon>Pseudomonadati</taxon>
        <taxon>Planctomycetota</taxon>
        <taxon>Phycisphaerae</taxon>
        <taxon>Phycisphaerales</taxon>
        <taxon>Phycisphaeraceae</taxon>
        <taxon>Algisphaera</taxon>
    </lineage>
</organism>
<dbReference type="InterPro" id="IPR014729">
    <property type="entry name" value="Rossmann-like_a/b/a_fold"/>
</dbReference>
<evidence type="ECO:0000256" key="6">
    <source>
        <dbReference type="ARBA" id="ARBA00022842"/>
    </source>
</evidence>
<evidence type="ECO:0000256" key="8">
    <source>
        <dbReference type="ARBA" id="ARBA00029346"/>
    </source>
</evidence>
<evidence type="ECO:0000256" key="5">
    <source>
        <dbReference type="ARBA" id="ARBA00022840"/>
    </source>
</evidence>
<protein>
    <recommendedName>
        <fullName evidence="9">Phosphopantetheine adenylyltransferase</fullName>
        <ecNumber evidence="9">2.7.7.3</ecNumber>
    </recommendedName>
    <alternativeName>
        <fullName evidence="9">Dephospho-CoA pyrophosphorylase</fullName>
    </alternativeName>
    <alternativeName>
        <fullName evidence="9">Pantetheine-phosphate adenylyltransferase</fullName>
        <shortName evidence="9">PPAT</shortName>
    </alternativeName>
</protein>
<dbReference type="GO" id="GO:0015937">
    <property type="term" value="P:coenzyme A biosynthetic process"/>
    <property type="evidence" value="ECO:0007669"/>
    <property type="project" value="UniProtKB-UniRule"/>
</dbReference>
<dbReference type="UniPathway" id="UPA00241">
    <property type="reaction ID" value="UER00355"/>
</dbReference>
<feature type="binding site" evidence="9">
    <location>
        <position position="108"/>
    </location>
    <ligand>
        <name>ATP</name>
        <dbReference type="ChEBI" id="CHEBI:30616"/>
    </ligand>
</feature>
<gene>
    <name evidence="9" type="primary">coaD</name>
    <name evidence="11" type="ORF">HNQ40_003023</name>
</gene>
<dbReference type="AlphaFoldDB" id="A0A7X0H8G5"/>
<comment type="cofactor">
    <cofactor evidence="9">
        <name>Mg(2+)</name>
        <dbReference type="ChEBI" id="CHEBI:18420"/>
    </cofactor>
</comment>
<dbReference type="Gene3D" id="3.40.50.620">
    <property type="entry name" value="HUPs"/>
    <property type="match status" value="1"/>
</dbReference>
<dbReference type="Proteomes" id="UP000541810">
    <property type="component" value="Unassembled WGS sequence"/>
</dbReference>
<evidence type="ECO:0000256" key="7">
    <source>
        <dbReference type="ARBA" id="ARBA00022993"/>
    </source>
</evidence>
<comment type="subunit">
    <text evidence="9">Homohexamer.</text>
</comment>
<keyword evidence="3 9" id="KW-0548">Nucleotidyltransferase</keyword>
<name>A0A7X0H8G5_9BACT</name>
<feature type="binding site" evidence="9">
    <location>
        <begin position="17"/>
        <end position="18"/>
    </location>
    <ligand>
        <name>ATP</name>
        <dbReference type="ChEBI" id="CHEBI:30616"/>
    </ligand>
</feature>
<evidence type="ECO:0000259" key="10">
    <source>
        <dbReference type="Pfam" id="PF01467"/>
    </source>
</evidence>
<feature type="binding site" evidence="9">
    <location>
        <position position="49"/>
    </location>
    <ligand>
        <name>substrate</name>
    </ligand>
</feature>
<proteinExistence type="inferred from homology"/>
<evidence type="ECO:0000313" key="12">
    <source>
        <dbReference type="Proteomes" id="UP000541810"/>
    </source>
</evidence>
<dbReference type="InterPro" id="IPR001980">
    <property type="entry name" value="PPAT"/>
</dbReference>
<dbReference type="NCBIfam" id="TIGR01510">
    <property type="entry name" value="coaD_prev_kdtB"/>
    <property type="match status" value="1"/>
</dbReference>
<feature type="binding site" evidence="9">
    <location>
        <begin position="98"/>
        <end position="100"/>
    </location>
    <ligand>
        <name>ATP</name>
        <dbReference type="ChEBI" id="CHEBI:30616"/>
    </ligand>
</feature>
<comment type="similarity">
    <text evidence="9">Belongs to the bacterial CoaD family.</text>
</comment>
<evidence type="ECO:0000256" key="2">
    <source>
        <dbReference type="ARBA" id="ARBA00022679"/>
    </source>
</evidence>
<evidence type="ECO:0000256" key="9">
    <source>
        <dbReference type="HAMAP-Rule" id="MF_00151"/>
    </source>
</evidence>
<comment type="caution">
    <text evidence="11">The sequence shown here is derived from an EMBL/GenBank/DDBJ whole genome shotgun (WGS) entry which is preliminary data.</text>
</comment>
<dbReference type="GO" id="GO:0005524">
    <property type="term" value="F:ATP binding"/>
    <property type="evidence" value="ECO:0007669"/>
    <property type="project" value="UniProtKB-KW"/>
</dbReference>
<feature type="binding site" evidence="9">
    <location>
        <begin position="132"/>
        <end position="138"/>
    </location>
    <ligand>
        <name>ATP</name>
        <dbReference type="ChEBI" id="CHEBI:30616"/>
    </ligand>
</feature>
<feature type="binding site" evidence="9">
    <location>
        <position position="97"/>
    </location>
    <ligand>
        <name>substrate</name>
    </ligand>
</feature>
<dbReference type="EC" id="2.7.7.3" evidence="9"/>
<keyword evidence="4 9" id="KW-0547">Nucleotide-binding</keyword>
<dbReference type="CDD" id="cd02163">
    <property type="entry name" value="PPAT"/>
    <property type="match status" value="1"/>
</dbReference>
<dbReference type="HAMAP" id="MF_00151">
    <property type="entry name" value="PPAT_bact"/>
    <property type="match status" value="1"/>
</dbReference>
<comment type="function">
    <text evidence="9">Reversibly transfers an adenylyl group from ATP to 4'-phosphopantetheine, yielding dephospho-CoA (dPCoA) and pyrophosphate.</text>
</comment>
<dbReference type="Pfam" id="PF01467">
    <property type="entry name" value="CTP_transf_like"/>
    <property type="match status" value="1"/>
</dbReference>
<comment type="catalytic activity">
    <reaction evidence="8 9">
        <text>(R)-4'-phosphopantetheine + ATP + H(+) = 3'-dephospho-CoA + diphosphate</text>
        <dbReference type="Rhea" id="RHEA:19801"/>
        <dbReference type="ChEBI" id="CHEBI:15378"/>
        <dbReference type="ChEBI" id="CHEBI:30616"/>
        <dbReference type="ChEBI" id="CHEBI:33019"/>
        <dbReference type="ChEBI" id="CHEBI:57328"/>
        <dbReference type="ChEBI" id="CHEBI:61723"/>
        <dbReference type="EC" id="2.7.7.3"/>
    </reaction>
</comment>
<dbReference type="RefSeq" id="WP_184678701.1">
    <property type="nucleotide sequence ID" value="NZ_JACHGY010000001.1"/>
</dbReference>
<feature type="site" description="Transition state stabilizer" evidence="9">
    <location>
        <position position="25"/>
    </location>
</feature>
<feature type="binding site" evidence="9">
    <location>
        <position position="83"/>
    </location>
    <ligand>
        <name>substrate</name>
    </ligand>
</feature>
<sequence>MGDHVAKTKKIGLFPGTFDPLTNGHLDVIRRGQDLFDQLIVAIGHNPAKRAIFSIDERIDMITQILREECGDHVEARSFSGLTVDFAREAQATAILRGIRNVTDLNFEFQLALTNRAIADIETVFIMTGESTAFTSSTLIKQIASAGDIDRLSTLLPGVVLDRLKEKKQAFGGKLPWAHVDHLKD</sequence>
<feature type="binding site" evidence="9">
    <location>
        <position position="25"/>
    </location>
    <ligand>
        <name>ATP</name>
        <dbReference type="ChEBI" id="CHEBI:30616"/>
    </ligand>
</feature>
<keyword evidence="2 9" id="KW-0808">Transferase</keyword>
<keyword evidence="1 9" id="KW-0963">Cytoplasm</keyword>
<feature type="binding site" evidence="9">
    <location>
        <position position="17"/>
    </location>
    <ligand>
        <name>substrate</name>
    </ligand>
</feature>